<name>A0ABR0DHX0_9LAMI</name>
<dbReference type="EMBL" id="JAYDYQ010001088">
    <property type="protein sequence ID" value="KAK4488829.1"/>
    <property type="molecule type" value="Genomic_DNA"/>
</dbReference>
<protein>
    <recommendedName>
        <fullName evidence="9">Inactive poly [ADP-ribose] polymerase SRO2</fullName>
    </recommendedName>
</protein>
<comment type="caution">
    <text evidence="7">The sequence shown here is derived from an EMBL/GenBank/DDBJ whole genome shotgun (WGS) entry which is preliminary data.</text>
</comment>
<dbReference type="SUPFAM" id="SSF56399">
    <property type="entry name" value="ADP-ribosylation"/>
    <property type="match status" value="1"/>
</dbReference>
<reference evidence="7 8" key="1">
    <citation type="journal article" date="2023" name="bioRxiv">
        <title>Genome report: Whole genome sequence and annotation of Penstemon davidsonii.</title>
        <authorList>
            <person name="Ostevik K.L."/>
            <person name="Alabady M."/>
            <person name="Zhang M."/>
            <person name="Rausher M.D."/>
        </authorList>
    </citation>
    <scope>NUCLEOTIDE SEQUENCE [LARGE SCALE GENOMIC DNA]</scope>
    <source>
        <strain evidence="7">DNT005</strain>
        <tissue evidence="7">Whole leaf</tissue>
    </source>
</reference>
<evidence type="ECO:0000256" key="1">
    <source>
        <dbReference type="ARBA" id="ARBA00004123"/>
    </source>
</evidence>
<evidence type="ECO:0000256" key="4">
    <source>
        <dbReference type="ARBA" id="ARBA00023242"/>
    </source>
</evidence>
<dbReference type="PROSITE" id="PS51879">
    <property type="entry name" value="RST"/>
    <property type="match status" value="1"/>
</dbReference>
<evidence type="ECO:0000259" key="6">
    <source>
        <dbReference type="PROSITE" id="PS51879"/>
    </source>
</evidence>
<feature type="non-terminal residue" evidence="7">
    <location>
        <position position="279"/>
    </location>
</feature>
<comment type="subcellular location">
    <subcellularLocation>
        <location evidence="1">Nucleus</location>
    </subcellularLocation>
</comment>
<evidence type="ECO:0008006" key="9">
    <source>
        <dbReference type="Google" id="ProtNLM"/>
    </source>
</evidence>
<accession>A0ABR0DHX0</accession>
<evidence type="ECO:0000256" key="2">
    <source>
        <dbReference type="ARBA" id="ARBA00022473"/>
    </source>
</evidence>
<dbReference type="PANTHER" id="PTHR32263">
    <property type="entry name" value="INACTIVE POLY [ADP-RIBOSE] POLYMERASE SRO4-RELATED"/>
    <property type="match status" value="1"/>
</dbReference>
<dbReference type="InterPro" id="IPR022003">
    <property type="entry name" value="RST"/>
</dbReference>
<dbReference type="Proteomes" id="UP001291926">
    <property type="component" value="Unassembled WGS sequence"/>
</dbReference>
<dbReference type="InterPro" id="IPR012317">
    <property type="entry name" value="Poly(ADP-ribose)pol_cat_dom"/>
</dbReference>
<proteinExistence type="predicted"/>
<dbReference type="PANTHER" id="PTHR32263:SF14">
    <property type="entry name" value="INACTIVE POLY [ADP-RIBOSE] POLYMERASE SRO2-RELATED"/>
    <property type="match status" value="1"/>
</dbReference>
<dbReference type="PROSITE" id="PS51059">
    <property type="entry name" value="PARP_CATALYTIC"/>
    <property type="match status" value="1"/>
</dbReference>
<keyword evidence="8" id="KW-1185">Reference proteome</keyword>
<feature type="domain" description="PARP catalytic" evidence="5">
    <location>
        <begin position="27"/>
        <end position="249"/>
    </location>
</feature>
<keyword evidence="2" id="KW-0217">Developmental protein</keyword>
<gene>
    <name evidence="7" type="ORF">RD792_004619</name>
</gene>
<sequence>MDGVEEQVSITVDDYEITSSSDSEIKPSNHNCYERLFNNFTMNGMLRLRNDSSEYNKIRKSFTAGMAAGMEVNGVVIHRNSYSNPIGQAKMVVFRIFSKAVAEKRGGDANVKCAWYGGSRDEISGIIAYGFSGNFGDGYGNGIVLSPANFPIDSAWRAVEDENGVRHMLLCRVALGNTELVSPGSDQIQPSSTDFDSGIDNPLAPRKYLVWRAYMNSFIFPNYIISFRTSSTPGSNGIGISAVKPNSPRIMLPVLLKGLSEFLQPSQMGLALKYYHDFL</sequence>
<keyword evidence="3" id="KW-0346">Stress response</keyword>
<dbReference type="Gene3D" id="3.90.228.10">
    <property type="match status" value="1"/>
</dbReference>
<evidence type="ECO:0000256" key="3">
    <source>
        <dbReference type="ARBA" id="ARBA00023016"/>
    </source>
</evidence>
<evidence type="ECO:0000313" key="7">
    <source>
        <dbReference type="EMBL" id="KAK4488829.1"/>
    </source>
</evidence>
<feature type="domain" description="RST" evidence="6">
    <location>
        <begin position="243"/>
        <end position="279"/>
    </location>
</feature>
<dbReference type="InterPro" id="IPR044964">
    <property type="entry name" value="RCD1/SRO1-5"/>
</dbReference>
<keyword evidence="4" id="KW-0539">Nucleus</keyword>
<evidence type="ECO:0000259" key="5">
    <source>
        <dbReference type="PROSITE" id="PS51059"/>
    </source>
</evidence>
<organism evidence="7 8">
    <name type="scientific">Penstemon davidsonii</name>
    <dbReference type="NCBI Taxonomy" id="160366"/>
    <lineage>
        <taxon>Eukaryota</taxon>
        <taxon>Viridiplantae</taxon>
        <taxon>Streptophyta</taxon>
        <taxon>Embryophyta</taxon>
        <taxon>Tracheophyta</taxon>
        <taxon>Spermatophyta</taxon>
        <taxon>Magnoliopsida</taxon>
        <taxon>eudicotyledons</taxon>
        <taxon>Gunneridae</taxon>
        <taxon>Pentapetalae</taxon>
        <taxon>asterids</taxon>
        <taxon>lamiids</taxon>
        <taxon>Lamiales</taxon>
        <taxon>Plantaginaceae</taxon>
        <taxon>Cheloneae</taxon>
        <taxon>Penstemon</taxon>
    </lineage>
</organism>
<evidence type="ECO:0000313" key="8">
    <source>
        <dbReference type="Proteomes" id="UP001291926"/>
    </source>
</evidence>